<reference evidence="1 2" key="1">
    <citation type="submission" date="2021-02" db="EMBL/GenBank/DDBJ databases">
        <authorList>
            <person name="Vanwijnsberghe S."/>
        </authorList>
    </citation>
    <scope>NUCLEOTIDE SEQUENCE [LARGE SCALE GENOMIC DNA]</scope>
    <source>
        <strain evidence="1 2">R-69776</strain>
    </source>
</reference>
<accession>A0ABN7NAX3</accession>
<name>A0ABN7NAX3_9BURK</name>
<dbReference type="EMBL" id="CAJNBH010000036">
    <property type="protein sequence ID" value="CAE6851224.1"/>
    <property type="molecule type" value="Genomic_DNA"/>
</dbReference>
<dbReference type="Gene3D" id="3.40.50.1000">
    <property type="entry name" value="HAD superfamily/HAD-like"/>
    <property type="match status" value="1"/>
</dbReference>
<organism evidence="1 2">
    <name type="scientific">Paraburkholderia nemoris</name>
    <dbReference type="NCBI Taxonomy" id="2793076"/>
    <lineage>
        <taxon>Bacteria</taxon>
        <taxon>Pseudomonadati</taxon>
        <taxon>Pseudomonadota</taxon>
        <taxon>Betaproteobacteria</taxon>
        <taxon>Burkholderiales</taxon>
        <taxon>Burkholderiaceae</taxon>
        <taxon>Paraburkholderia</taxon>
    </lineage>
</organism>
<evidence type="ECO:0000313" key="1">
    <source>
        <dbReference type="EMBL" id="CAE6851224.1"/>
    </source>
</evidence>
<proteinExistence type="predicted"/>
<dbReference type="Proteomes" id="UP000673821">
    <property type="component" value="Unassembled WGS sequence"/>
</dbReference>
<sequence>MKKPCKDRLTTVFPRQRHYATDPANLAVYPPADITIERIGDPANADLTTLFGNGTAGEA</sequence>
<dbReference type="RefSeq" id="WP_054041597.1">
    <property type="nucleotide sequence ID" value="NZ_CAJNAW010000026.1"/>
</dbReference>
<gene>
    <name evidence="1" type="ORF">R69776_07511</name>
</gene>
<evidence type="ECO:0000313" key="2">
    <source>
        <dbReference type="Proteomes" id="UP000673821"/>
    </source>
</evidence>
<keyword evidence="2" id="KW-1185">Reference proteome</keyword>
<comment type="caution">
    <text evidence="1">The sequence shown here is derived from an EMBL/GenBank/DDBJ whole genome shotgun (WGS) entry which is preliminary data.</text>
</comment>
<protein>
    <submittedName>
        <fullName evidence="1">Uncharacterized protein</fullName>
    </submittedName>
</protein>
<dbReference type="InterPro" id="IPR023214">
    <property type="entry name" value="HAD_sf"/>
</dbReference>